<protein>
    <submittedName>
        <fullName evidence="1">Uncharacterized protein</fullName>
    </submittedName>
</protein>
<sequence length="168" mass="19086">MTPELLPEYNQMIKRWAAMVRRKLVGNVTRMPKGKAGAVTRGVKRNQSRTEYKLKDNMSYRTHQDYGQVDGVGFRFERHGVFVHKGVGRGYVMVGGMVVRGFHVRSEVKNYAKGKNRSADPVLLIGPGIRKPVEWFNPVLDKYVPELADKVVEMNADAVVNALRMRIV</sequence>
<dbReference type="AlphaFoldDB" id="A0A644UFG7"/>
<organism evidence="1">
    <name type="scientific">bioreactor metagenome</name>
    <dbReference type="NCBI Taxonomy" id="1076179"/>
    <lineage>
        <taxon>unclassified sequences</taxon>
        <taxon>metagenomes</taxon>
        <taxon>ecological metagenomes</taxon>
    </lineage>
</organism>
<accession>A0A644UFG7</accession>
<comment type="caution">
    <text evidence="1">The sequence shown here is derived from an EMBL/GenBank/DDBJ whole genome shotgun (WGS) entry which is preliminary data.</text>
</comment>
<dbReference type="EMBL" id="VSSQ01000108">
    <property type="protein sequence ID" value="MPL77619.1"/>
    <property type="molecule type" value="Genomic_DNA"/>
</dbReference>
<reference evidence="1" key="1">
    <citation type="submission" date="2019-08" db="EMBL/GenBank/DDBJ databases">
        <authorList>
            <person name="Kucharzyk K."/>
            <person name="Murdoch R.W."/>
            <person name="Higgins S."/>
            <person name="Loffler F."/>
        </authorList>
    </citation>
    <scope>NUCLEOTIDE SEQUENCE</scope>
</reference>
<proteinExistence type="predicted"/>
<name>A0A644UFG7_9ZZZZ</name>
<gene>
    <name evidence="1" type="ORF">SDC9_23476</name>
</gene>
<evidence type="ECO:0000313" key="1">
    <source>
        <dbReference type="EMBL" id="MPL77619.1"/>
    </source>
</evidence>